<dbReference type="InterPro" id="IPR000477">
    <property type="entry name" value="RT_dom"/>
</dbReference>
<feature type="domain" description="Reverse transcriptase" evidence="2">
    <location>
        <begin position="9"/>
        <end position="103"/>
    </location>
</feature>
<comment type="caution">
    <text evidence="3">The sequence shown here is derived from an EMBL/GenBank/DDBJ whole genome shotgun (WGS) entry which is preliminary data.</text>
</comment>
<dbReference type="Gene3D" id="3.30.70.270">
    <property type="match status" value="1"/>
</dbReference>
<dbReference type="EMBL" id="JACGWN010000013">
    <property type="protein sequence ID" value="KAL0411118.1"/>
    <property type="molecule type" value="Genomic_DNA"/>
</dbReference>
<organism evidence="3">
    <name type="scientific">Sesamum latifolium</name>
    <dbReference type="NCBI Taxonomy" id="2727402"/>
    <lineage>
        <taxon>Eukaryota</taxon>
        <taxon>Viridiplantae</taxon>
        <taxon>Streptophyta</taxon>
        <taxon>Embryophyta</taxon>
        <taxon>Tracheophyta</taxon>
        <taxon>Spermatophyta</taxon>
        <taxon>Magnoliopsida</taxon>
        <taxon>eudicotyledons</taxon>
        <taxon>Gunneridae</taxon>
        <taxon>Pentapetalae</taxon>
        <taxon>asterids</taxon>
        <taxon>lamiids</taxon>
        <taxon>Lamiales</taxon>
        <taxon>Pedaliaceae</taxon>
        <taxon>Sesamum</taxon>
    </lineage>
</organism>
<dbReference type="AlphaFoldDB" id="A0AAW2U298"/>
<dbReference type="CDD" id="cd01647">
    <property type="entry name" value="RT_LTR"/>
    <property type="match status" value="1"/>
</dbReference>
<feature type="compositionally biased region" description="Basic and acidic residues" evidence="1">
    <location>
        <begin position="307"/>
        <end position="322"/>
    </location>
</feature>
<reference evidence="3" key="2">
    <citation type="journal article" date="2024" name="Plant">
        <title>Genomic evolution and insights into agronomic trait innovations of Sesamum species.</title>
        <authorList>
            <person name="Miao H."/>
            <person name="Wang L."/>
            <person name="Qu L."/>
            <person name="Liu H."/>
            <person name="Sun Y."/>
            <person name="Le M."/>
            <person name="Wang Q."/>
            <person name="Wei S."/>
            <person name="Zheng Y."/>
            <person name="Lin W."/>
            <person name="Duan Y."/>
            <person name="Cao H."/>
            <person name="Xiong S."/>
            <person name="Wang X."/>
            <person name="Wei L."/>
            <person name="Li C."/>
            <person name="Ma Q."/>
            <person name="Ju M."/>
            <person name="Zhao R."/>
            <person name="Li G."/>
            <person name="Mu C."/>
            <person name="Tian Q."/>
            <person name="Mei H."/>
            <person name="Zhang T."/>
            <person name="Gao T."/>
            <person name="Zhang H."/>
        </authorList>
    </citation>
    <scope>NUCLEOTIDE SEQUENCE</scope>
    <source>
        <strain evidence="3">KEN1</strain>
    </source>
</reference>
<dbReference type="Gene3D" id="3.10.10.10">
    <property type="entry name" value="HIV Type 1 Reverse Transcriptase, subunit A, domain 1"/>
    <property type="match status" value="1"/>
</dbReference>
<dbReference type="SUPFAM" id="SSF56672">
    <property type="entry name" value="DNA/RNA polymerases"/>
    <property type="match status" value="1"/>
</dbReference>
<dbReference type="PANTHER" id="PTHR24559">
    <property type="entry name" value="TRANSPOSON TY3-I GAG-POL POLYPROTEIN"/>
    <property type="match status" value="1"/>
</dbReference>
<dbReference type="Pfam" id="PF00078">
    <property type="entry name" value="RVT_1"/>
    <property type="match status" value="1"/>
</dbReference>
<proteinExistence type="predicted"/>
<feature type="region of interest" description="Disordered" evidence="1">
    <location>
        <begin position="289"/>
        <end position="354"/>
    </location>
</feature>
<dbReference type="InterPro" id="IPR043502">
    <property type="entry name" value="DNA/RNA_pol_sf"/>
</dbReference>
<reference evidence="3" key="1">
    <citation type="submission" date="2020-06" db="EMBL/GenBank/DDBJ databases">
        <authorList>
            <person name="Li T."/>
            <person name="Hu X."/>
            <person name="Zhang T."/>
            <person name="Song X."/>
            <person name="Zhang H."/>
            <person name="Dai N."/>
            <person name="Sheng W."/>
            <person name="Hou X."/>
            <person name="Wei L."/>
        </authorList>
    </citation>
    <scope>NUCLEOTIDE SEQUENCE</scope>
    <source>
        <strain evidence="3">KEN1</strain>
        <tissue evidence="3">Leaf</tissue>
    </source>
</reference>
<dbReference type="InterPro" id="IPR053134">
    <property type="entry name" value="RNA-dir_DNA_polymerase"/>
</dbReference>
<accession>A0AAW2U298</accession>
<sequence length="368" mass="40239">MWISSIVPVRKKNGQIRVCVDFKDLNNACPKDDFPLPIVELMIDATTSHEALSFMDGSSGYNQIRMAPVDEELTAFRILKVIYCYKVMPFGLKNAGATYQGAVVVVGGWPCCWCECTLPPEPAFVSSTTVAYPSSFTNSGSGMYRMRFYENFYATVGSPAVGPSSSQVPPQAMECTATTTCSTTATNSVKSKANQEANPTATAIVYRGNLSSFGAHKRNGGTTRMPCQELFLGIMEECQTQPHSDNDRPASSRSSVAPTEQQLWLSAVGGQKRGQVFDLGFKAHHIIARPSQPNLSTAPSPSPRQPPRPDLDDRVTKLEEWMQRMATTWPAPLPAQPSQSPTDPLAPDDEDEDKAGLDYDFFICINTI</sequence>
<evidence type="ECO:0000313" key="3">
    <source>
        <dbReference type="EMBL" id="KAL0411118.1"/>
    </source>
</evidence>
<gene>
    <name evidence="3" type="ORF">Slati_3701500</name>
</gene>
<evidence type="ECO:0000256" key="1">
    <source>
        <dbReference type="SAM" id="MobiDB-lite"/>
    </source>
</evidence>
<evidence type="ECO:0000259" key="2">
    <source>
        <dbReference type="Pfam" id="PF00078"/>
    </source>
</evidence>
<name>A0AAW2U298_9LAMI</name>
<dbReference type="InterPro" id="IPR043128">
    <property type="entry name" value="Rev_trsase/Diguanyl_cyclase"/>
</dbReference>
<dbReference type="PANTHER" id="PTHR24559:SF439">
    <property type="entry name" value="RETROTRANSPOSON, UNCLASSIFIED-LIKE PROTEIN"/>
    <property type="match status" value="1"/>
</dbReference>
<protein>
    <submittedName>
        <fullName evidence="3">Transposon Tf2-12 polyprotein</fullName>
    </submittedName>
</protein>